<evidence type="ECO:0000313" key="1">
    <source>
        <dbReference type="EMBL" id="CDW43073.1"/>
    </source>
</evidence>
<protein>
    <submittedName>
        <fullName evidence="1">Uncharacterized protein</fullName>
    </submittedName>
</protein>
<dbReference type="AlphaFoldDB" id="A0A0K2UXS4"/>
<sequence length="86" mass="10314">MYFSRRHKRVYINICSYTTHMNVYFLCILKSCTKISRQFLWIFCLLQYPLATQLDDFLQHNICMYIAGGQRGSLTQKSLLDRFISF</sequence>
<dbReference type="EMBL" id="HACA01025712">
    <property type="protein sequence ID" value="CDW43073.1"/>
    <property type="molecule type" value="Transcribed_RNA"/>
</dbReference>
<organism evidence="1">
    <name type="scientific">Lepeophtheirus salmonis</name>
    <name type="common">Salmon louse</name>
    <name type="synonym">Caligus salmonis</name>
    <dbReference type="NCBI Taxonomy" id="72036"/>
    <lineage>
        <taxon>Eukaryota</taxon>
        <taxon>Metazoa</taxon>
        <taxon>Ecdysozoa</taxon>
        <taxon>Arthropoda</taxon>
        <taxon>Crustacea</taxon>
        <taxon>Multicrustacea</taxon>
        <taxon>Hexanauplia</taxon>
        <taxon>Copepoda</taxon>
        <taxon>Siphonostomatoida</taxon>
        <taxon>Caligidae</taxon>
        <taxon>Lepeophtheirus</taxon>
    </lineage>
</organism>
<accession>A0A0K2UXS4</accession>
<proteinExistence type="predicted"/>
<name>A0A0K2UXS4_LEPSM</name>
<reference evidence="1" key="1">
    <citation type="submission" date="2014-05" db="EMBL/GenBank/DDBJ databases">
        <authorList>
            <person name="Chronopoulou M."/>
        </authorList>
    </citation>
    <scope>NUCLEOTIDE SEQUENCE</scope>
    <source>
        <tissue evidence="1">Whole organism</tissue>
    </source>
</reference>